<dbReference type="Gene3D" id="3.30.1490.20">
    <property type="entry name" value="ATP-grasp fold, A domain"/>
    <property type="match status" value="1"/>
</dbReference>
<dbReference type="InterPro" id="IPR002192">
    <property type="entry name" value="PPDK_AMP/ATP-bd"/>
</dbReference>
<dbReference type="PANTHER" id="PTHR43615:SF1">
    <property type="entry name" value="PPDK_N DOMAIN-CONTAINING PROTEIN"/>
    <property type="match status" value="1"/>
</dbReference>
<keyword evidence="9 11" id="KW-0472">Membrane</keyword>
<dbReference type="Gene3D" id="3.50.30.10">
    <property type="entry name" value="Phosphohistidine domain"/>
    <property type="match status" value="1"/>
</dbReference>
<feature type="domain" description="PEP-utilising enzyme mobile" evidence="12">
    <location>
        <begin position="600"/>
        <end position="670"/>
    </location>
</feature>
<evidence type="ECO:0000256" key="1">
    <source>
        <dbReference type="ARBA" id="ARBA00004141"/>
    </source>
</evidence>
<dbReference type="EMBL" id="CAJPVJ010009638">
    <property type="protein sequence ID" value="CAG2172715.1"/>
    <property type="molecule type" value="Genomic_DNA"/>
</dbReference>
<dbReference type="OrthoDB" id="10259681at2759"/>
<dbReference type="InterPro" id="IPR051549">
    <property type="entry name" value="PEP_Utilizing_Enz"/>
</dbReference>
<evidence type="ECO:0000313" key="14">
    <source>
        <dbReference type="EMBL" id="CAD7655528.1"/>
    </source>
</evidence>
<dbReference type="InterPro" id="IPR013815">
    <property type="entry name" value="ATP_grasp_subdomain_1"/>
</dbReference>
<dbReference type="Proteomes" id="UP000728032">
    <property type="component" value="Unassembled WGS sequence"/>
</dbReference>
<dbReference type="Gene3D" id="3.30.470.20">
    <property type="entry name" value="ATP-grasp fold, B domain"/>
    <property type="match status" value="1"/>
</dbReference>
<name>A0A7R9QRV2_9ACAR</name>
<evidence type="ECO:0008006" key="16">
    <source>
        <dbReference type="Google" id="ProtNLM"/>
    </source>
</evidence>
<feature type="transmembrane region" description="Helical" evidence="11">
    <location>
        <begin position="723"/>
        <end position="745"/>
    </location>
</feature>
<feature type="transmembrane region" description="Helical" evidence="11">
    <location>
        <begin position="799"/>
        <end position="818"/>
    </location>
</feature>
<reference evidence="14" key="1">
    <citation type="submission" date="2020-11" db="EMBL/GenBank/DDBJ databases">
        <authorList>
            <person name="Tran Van P."/>
        </authorList>
    </citation>
    <scope>NUCLEOTIDE SEQUENCE</scope>
</reference>
<dbReference type="InterPro" id="IPR008279">
    <property type="entry name" value="PEP-util_enz_mobile_dom"/>
</dbReference>
<keyword evidence="4" id="KW-0808">Transferase</keyword>
<evidence type="ECO:0000259" key="12">
    <source>
        <dbReference type="Pfam" id="PF00391"/>
    </source>
</evidence>
<feature type="transmembrane region" description="Helical" evidence="11">
    <location>
        <begin position="830"/>
        <end position="848"/>
    </location>
</feature>
<proteinExistence type="inferred from homology"/>
<dbReference type="GO" id="GO:0005524">
    <property type="term" value="F:ATP binding"/>
    <property type="evidence" value="ECO:0007669"/>
    <property type="project" value="InterPro"/>
</dbReference>
<dbReference type="Pfam" id="PF00391">
    <property type="entry name" value="PEP-utilizers"/>
    <property type="match status" value="1"/>
</dbReference>
<keyword evidence="3" id="KW-0444">Lipid biosynthesis</keyword>
<keyword evidence="8" id="KW-0443">Lipid metabolism</keyword>
<feature type="transmembrane region" description="Helical" evidence="11">
    <location>
        <begin position="769"/>
        <end position="792"/>
    </location>
</feature>
<dbReference type="GO" id="GO:0009922">
    <property type="term" value="F:fatty acid elongase activity"/>
    <property type="evidence" value="ECO:0007669"/>
    <property type="project" value="InterPro"/>
</dbReference>
<dbReference type="EMBL" id="OC924463">
    <property type="protein sequence ID" value="CAD7655528.1"/>
    <property type="molecule type" value="Genomic_DNA"/>
</dbReference>
<dbReference type="SUPFAM" id="SSF56059">
    <property type="entry name" value="Glutathione synthetase ATP-binding domain-like"/>
    <property type="match status" value="1"/>
</dbReference>
<protein>
    <recommendedName>
        <fullName evidence="16">Very-long-chain 3-oxoacyl-CoA synthase</fullName>
    </recommendedName>
</protein>
<comment type="similarity">
    <text evidence="2">Belongs to the PEP-utilizing enzyme family.</text>
</comment>
<feature type="transmembrane region" description="Helical" evidence="11">
    <location>
        <begin position="690"/>
        <end position="711"/>
    </location>
</feature>
<feature type="transmembrane region" description="Helical" evidence="11">
    <location>
        <begin position="869"/>
        <end position="886"/>
    </location>
</feature>
<keyword evidence="5 11" id="KW-0812">Transmembrane</keyword>
<dbReference type="PANTHER" id="PTHR43615">
    <property type="entry name" value="PHOSPHOENOLPYRUVATE SYNTHASE-RELATED"/>
    <property type="match status" value="1"/>
</dbReference>
<evidence type="ECO:0000256" key="10">
    <source>
        <dbReference type="ARBA" id="ARBA00023160"/>
    </source>
</evidence>
<evidence type="ECO:0000256" key="8">
    <source>
        <dbReference type="ARBA" id="ARBA00023098"/>
    </source>
</evidence>
<sequence>IYSSVMKCWSSQFSHIAYEYKRGYGQPINSPMAVVIQEMIGCESAGVMFTCDPITGDERFLEITGNYGLGESVVSASSEPDTIKLSVNIKSNSLSKRRHINRIESKVIGRKKTLIKLSESGGTVEEVVSDTSNCCVSDQDLMRLGDIGLKIHKHYGNARDIEWGVKGGQIFMLQSRPVTNLDNSYTDYEIMHEMDSPHQTEFEIYSRAHWGENFPGASSWLVYTWTNASKSGFFSFGLESGMFTEEDYNPFSPTMAVQYNQMMFNMTNGGIDIFSDYPETDRAKQFVIAFFGHHIDDKDVLEAFKDLKNEKKKLSVYTKIKDSTRLMKWLLFGPQYLIQGKTQYMEHLKFDIFQHHAPVSIGSTIKHLFLRSALEGAKKDNPELESDFNLLISSCNEVISAEVPNSLREIAKSIRDKHSFKQMSDEKAMKTLMEGTDESSQKFKQFLDKHGHRGKLWLPWSRSGVGYREISKYFMIWMQNKQKQAFRYLAQQMVSEGLIPSVDTFFYLTAEEVESLCNGSRDALILAKVRHRRRLYPKMDKYKFDEFVKGPDMRPRNFEERVIPPTLSSGMVQMKGTPVSNGSVRARVCVSEDITEADNIQPGDILITYSTDIGWSPYFPLLSGIITEIGGTISHGAVIAREYGIPSLIAVEGACSAFKTGDICVLDTQTQTITKDPRSKHLPFIDYTPLPLILAVMAYYLVITQFMPWYMQDKEPYNLRKTMLGYNAFMAVGNLWAFTTSLEYIDYGRVFFNVDYPCDQTSTPETRKLIILGYLYLISKLLDWMDTLFLCLRKKYTHITLLHMYHHMSVPVFGWVLIKLNPFIPGMRLFGLMNSFIHFVMYSYYFLAAFGPEVQKYLWWKRYITQMQLAQFIILGIYGYIFLFFQRGYPVFWLYVGAPQPLFFFYMFYDFYKKTYVEKKNRELNKKVE</sequence>
<keyword evidence="10" id="KW-0275">Fatty acid biosynthesis</keyword>
<feature type="non-terminal residue" evidence="14">
    <location>
        <position position="1"/>
    </location>
</feature>
<feature type="transmembrane region" description="Helical" evidence="11">
    <location>
        <begin position="892"/>
        <end position="912"/>
    </location>
</feature>
<dbReference type="SUPFAM" id="SSF52009">
    <property type="entry name" value="Phosphohistidine domain"/>
    <property type="match status" value="1"/>
</dbReference>
<evidence type="ECO:0000256" key="2">
    <source>
        <dbReference type="ARBA" id="ARBA00007837"/>
    </source>
</evidence>
<evidence type="ECO:0000259" key="13">
    <source>
        <dbReference type="Pfam" id="PF01326"/>
    </source>
</evidence>
<keyword evidence="7 11" id="KW-1133">Transmembrane helix</keyword>
<evidence type="ECO:0000256" key="11">
    <source>
        <dbReference type="SAM" id="Phobius"/>
    </source>
</evidence>
<dbReference type="Pfam" id="PF01151">
    <property type="entry name" value="ELO"/>
    <property type="match status" value="1"/>
</dbReference>
<evidence type="ECO:0000313" key="15">
    <source>
        <dbReference type="Proteomes" id="UP000728032"/>
    </source>
</evidence>
<comment type="subcellular location">
    <subcellularLocation>
        <location evidence="1">Membrane</location>
        <topology evidence="1">Multi-pass membrane protein</topology>
    </subcellularLocation>
</comment>
<dbReference type="GO" id="GO:0006633">
    <property type="term" value="P:fatty acid biosynthetic process"/>
    <property type="evidence" value="ECO:0007669"/>
    <property type="project" value="UniProtKB-KW"/>
</dbReference>
<keyword evidence="6" id="KW-0276">Fatty acid metabolism</keyword>
<evidence type="ECO:0000256" key="7">
    <source>
        <dbReference type="ARBA" id="ARBA00022989"/>
    </source>
</evidence>
<accession>A0A7R9QRV2</accession>
<dbReference type="AlphaFoldDB" id="A0A7R9QRV2"/>
<organism evidence="14">
    <name type="scientific">Oppiella nova</name>
    <dbReference type="NCBI Taxonomy" id="334625"/>
    <lineage>
        <taxon>Eukaryota</taxon>
        <taxon>Metazoa</taxon>
        <taxon>Ecdysozoa</taxon>
        <taxon>Arthropoda</taxon>
        <taxon>Chelicerata</taxon>
        <taxon>Arachnida</taxon>
        <taxon>Acari</taxon>
        <taxon>Acariformes</taxon>
        <taxon>Sarcoptiformes</taxon>
        <taxon>Oribatida</taxon>
        <taxon>Brachypylina</taxon>
        <taxon>Oppioidea</taxon>
        <taxon>Oppiidae</taxon>
        <taxon>Oppiella</taxon>
    </lineage>
</organism>
<dbReference type="GO" id="GO:0016020">
    <property type="term" value="C:membrane"/>
    <property type="evidence" value="ECO:0007669"/>
    <property type="project" value="UniProtKB-SubCell"/>
</dbReference>
<evidence type="ECO:0000256" key="9">
    <source>
        <dbReference type="ARBA" id="ARBA00023136"/>
    </source>
</evidence>
<dbReference type="InterPro" id="IPR036637">
    <property type="entry name" value="Phosphohistidine_dom_sf"/>
</dbReference>
<evidence type="ECO:0000256" key="6">
    <source>
        <dbReference type="ARBA" id="ARBA00022832"/>
    </source>
</evidence>
<feature type="domain" description="Pyruvate phosphate dikinase AMP/ATP-binding" evidence="13">
    <location>
        <begin position="3"/>
        <end position="184"/>
    </location>
</feature>
<gene>
    <name evidence="14" type="ORF">ONB1V03_LOCUS12171</name>
</gene>
<dbReference type="InterPro" id="IPR002076">
    <property type="entry name" value="ELO_fam"/>
</dbReference>
<keyword evidence="15" id="KW-1185">Reference proteome</keyword>
<evidence type="ECO:0000256" key="4">
    <source>
        <dbReference type="ARBA" id="ARBA00022679"/>
    </source>
</evidence>
<dbReference type="GO" id="GO:0016301">
    <property type="term" value="F:kinase activity"/>
    <property type="evidence" value="ECO:0007669"/>
    <property type="project" value="InterPro"/>
</dbReference>
<evidence type="ECO:0000256" key="5">
    <source>
        <dbReference type="ARBA" id="ARBA00022692"/>
    </source>
</evidence>
<dbReference type="Pfam" id="PF01326">
    <property type="entry name" value="PPDK_N"/>
    <property type="match status" value="1"/>
</dbReference>
<evidence type="ECO:0000256" key="3">
    <source>
        <dbReference type="ARBA" id="ARBA00022516"/>
    </source>
</evidence>